<organism evidence="2 3">
    <name type="scientific">Eisenbergiella porci</name>
    <dbReference type="NCBI Taxonomy" id="2652274"/>
    <lineage>
        <taxon>Bacteria</taxon>
        <taxon>Bacillati</taxon>
        <taxon>Bacillota</taxon>
        <taxon>Clostridia</taxon>
        <taxon>Lachnospirales</taxon>
        <taxon>Lachnospiraceae</taxon>
        <taxon>Eisenbergiella</taxon>
    </lineage>
</organism>
<sequence length="224" mass="24751">MDKELLYNGSGVKDITAYKAILQSGGTGNMNNYEINKGEIWEVDNNGSSRLVVVLACFERYAATVMLQDQLPGSSAVEVRARDIMYADAGRLGYVFYDKMVDFVRTLSDTEYQALRQGIANALNIDTSDGGDAYSAALEAAHQEAVILREDLAKAQEEIDNQAEELEAAANRVAALEEEKKKKNGSNYIAAVEESELRKCLAMAEREAEIYKRLYEDLLARALG</sequence>
<dbReference type="Proteomes" id="UP000436047">
    <property type="component" value="Unassembled WGS sequence"/>
</dbReference>
<gene>
    <name evidence="2" type="ORF">FYJ45_10190</name>
</gene>
<evidence type="ECO:0000313" key="2">
    <source>
        <dbReference type="EMBL" id="MSS88651.1"/>
    </source>
</evidence>
<accession>A0A6N7W075</accession>
<reference evidence="2 3" key="1">
    <citation type="submission" date="2019-08" db="EMBL/GenBank/DDBJ databases">
        <title>In-depth cultivation of the pig gut microbiome towards novel bacterial diversity and tailored functional studies.</title>
        <authorList>
            <person name="Wylensek D."/>
            <person name="Hitch T.C.A."/>
            <person name="Clavel T."/>
        </authorList>
    </citation>
    <scope>NUCLEOTIDE SEQUENCE [LARGE SCALE GENOMIC DNA]</scope>
    <source>
        <strain evidence="2 3">WCA-389-WT-23B</strain>
    </source>
</reference>
<proteinExistence type="predicted"/>
<keyword evidence="3" id="KW-1185">Reference proteome</keyword>
<protein>
    <submittedName>
        <fullName evidence="2">Uncharacterized protein</fullName>
    </submittedName>
</protein>
<evidence type="ECO:0000313" key="3">
    <source>
        <dbReference type="Proteomes" id="UP000436047"/>
    </source>
</evidence>
<feature type="coiled-coil region" evidence="1">
    <location>
        <begin position="138"/>
        <end position="221"/>
    </location>
</feature>
<keyword evidence="1" id="KW-0175">Coiled coil</keyword>
<dbReference type="AlphaFoldDB" id="A0A6N7W075"/>
<comment type="caution">
    <text evidence="2">The sequence shown here is derived from an EMBL/GenBank/DDBJ whole genome shotgun (WGS) entry which is preliminary data.</text>
</comment>
<evidence type="ECO:0000256" key="1">
    <source>
        <dbReference type="SAM" id="Coils"/>
    </source>
</evidence>
<name>A0A6N7W075_9FIRM</name>
<dbReference type="EMBL" id="VUMI01000014">
    <property type="protein sequence ID" value="MSS88651.1"/>
    <property type="molecule type" value="Genomic_DNA"/>
</dbReference>